<dbReference type="RefSeq" id="XP_013333587.1">
    <property type="nucleotide sequence ID" value="XM_013478133.1"/>
</dbReference>
<feature type="chain" id="PRO_5004673072" evidence="2">
    <location>
        <begin position="19"/>
        <end position="255"/>
    </location>
</feature>
<name>U6LYA0_EIMMA</name>
<accession>U6LYA0</accession>
<dbReference type="EMBL" id="HG719177">
    <property type="protein sequence ID" value="CDJ56937.1"/>
    <property type="molecule type" value="Genomic_DNA"/>
</dbReference>
<dbReference type="AlphaFoldDB" id="U6LYA0"/>
<keyword evidence="4" id="KW-1185">Reference proteome</keyword>
<dbReference type="VEuPathDB" id="ToxoDB:EMWEY_00026970"/>
<dbReference type="GeneID" id="25336683"/>
<organism evidence="3 4">
    <name type="scientific">Eimeria maxima</name>
    <name type="common">Coccidian parasite</name>
    <dbReference type="NCBI Taxonomy" id="5804"/>
    <lineage>
        <taxon>Eukaryota</taxon>
        <taxon>Sar</taxon>
        <taxon>Alveolata</taxon>
        <taxon>Apicomplexa</taxon>
        <taxon>Conoidasida</taxon>
        <taxon>Coccidia</taxon>
        <taxon>Eucoccidiorida</taxon>
        <taxon>Eimeriorina</taxon>
        <taxon>Eimeriidae</taxon>
        <taxon>Eimeria</taxon>
    </lineage>
</organism>
<evidence type="ECO:0000313" key="3">
    <source>
        <dbReference type="EMBL" id="CDJ56937.1"/>
    </source>
</evidence>
<keyword evidence="1" id="KW-0472">Membrane</keyword>
<feature type="signal peptide" evidence="2">
    <location>
        <begin position="1"/>
        <end position="18"/>
    </location>
</feature>
<keyword evidence="2" id="KW-0732">Signal</keyword>
<feature type="transmembrane region" description="Helical" evidence="1">
    <location>
        <begin position="60"/>
        <end position="79"/>
    </location>
</feature>
<evidence type="ECO:0000313" key="4">
    <source>
        <dbReference type="Proteomes" id="UP000030763"/>
    </source>
</evidence>
<proteinExistence type="predicted"/>
<evidence type="ECO:0000256" key="2">
    <source>
        <dbReference type="SAM" id="SignalP"/>
    </source>
</evidence>
<reference evidence="3" key="2">
    <citation type="submission" date="2013-10" db="EMBL/GenBank/DDBJ databases">
        <authorList>
            <person name="Aslett M."/>
        </authorList>
    </citation>
    <scope>NUCLEOTIDE SEQUENCE [LARGE SCALE GENOMIC DNA]</scope>
    <source>
        <strain evidence="3">Weybridge</strain>
    </source>
</reference>
<evidence type="ECO:0000256" key="1">
    <source>
        <dbReference type="SAM" id="Phobius"/>
    </source>
</evidence>
<reference evidence="3" key="1">
    <citation type="submission" date="2013-10" db="EMBL/GenBank/DDBJ databases">
        <title>Genomic analysis of the causative agents of coccidiosis in chickens.</title>
        <authorList>
            <person name="Reid A.J."/>
            <person name="Blake D."/>
            <person name="Billington K."/>
            <person name="Browne H."/>
            <person name="Dunn M."/>
            <person name="Hung S."/>
            <person name="Kawahara F."/>
            <person name="Miranda-Saavedra D."/>
            <person name="Mourier T."/>
            <person name="Nagra H."/>
            <person name="Otto T.D."/>
            <person name="Rawlings N."/>
            <person name="Sanchez A."/>
            <person name="Sanders M."/>
            <person name="Subramaniam C."/>
            <person name="Tay Y."/>
            <person name="Dear P."/>
            <person name="Doerig C."/>
            <person name="Gruber A."/>
            <person name="Parkinson J."/>
            <person name="Shirley M."/>
            <person name="Wan K.L."/>
            <person name="Berriman M."/>
            <person name="Tomley F."/>
            <person name="Pain A."/>
        </authorList>
    </citation>
    <scope>NUCLEOTIDE SEQUENCE [LARGE SCALE GENOMIC DNA]</scope>
    <source>
        <strain evidence="3">Weybridge</strain>
    </source>
</reference>
<keyword evidence="1" id="KW-0812">Transmembrane</keyword>
<keyword evidence="1" id="KW-1133">Transmembrane helix</keyword>
<protein>
    <submittedName>
        <fullName evidence="3">Uncharacterized protein</fullName>
    </submittedName>
</protein>
<sequence>MCVSKLLVFLCALPIGIAMGSRHDTGSSLMFQQGEVPNEKPVHGIGTVVGSLRRAGTSTVALSTLAVALVVGFLILRCFGSLQSFKKEKYGRIRRRLSVDHTDMCSDSRSIGVNSPVGTTQRMVMFASEHLGVALHLHKGCTAAGELDLKLVCGRFRSRQVLLSGGGEHSCVERFDEIVLKGDVSSMEPRADSIAENGVRFDVWCSAILWFAQPREKEGSIAMNWMECSKQSAHLAGIARRVSHDTCLVAACICI</sequence>
<gene>
    <name evidence="3" type="ORF">EMWEY_00026970</name>
</gene>
<dbReference type="Proteomes" id="UP000030763">
    <property type="component" value="Unassembled WGS sequence"/>
</dbReference>